<dbReference type="GO" id="GO:0046820">
    <property type="term" value="F:4-amino-4-deoxychorismate synthase activity"/>
    <property type="evidence" value="ECO:0007669"/>
    <property type="project" value="UniProtKB-EC"/>
</dbReference>
<dbReference type="PROSITE" id="PS51273">
    <property type="entry name" value="GATASE_TYPE_1"/>
    <property type="match status" value="1"/>
</dbReference>
<evidence type="ECO:0000313" key="4">
    <source>
        <dbReference type="Proteomes" id="UP000003604"/>
    </source>
</evidence>
<dbReference type="AlphaFoldDB" id="D0I3S4"/>
<dbReference type="SUPFAM" id="SSF52317">
    <property type="entry name" value="Class I glutamine amidotransferase-like"/>
    <property type="match status" value="1"/>
</dbReference>
<dbReference type="NCBIfam" id="TIGR00566">
    <property type="entry name" value="trpG_papA"/>
    <property type="match status" value="1"/>
</dbReference>
<dbReference type="InterPro" id="IPR006221">
    <property type="entry name" value="TrpG/PapA_dom"/>
</dbReference>
<protein>
    <submittedName>
        <fullName evidence="3">Para-aminobenzoate synthase amidotransferase component</fullName>
        <ecNumber evidence="3">2.6.1.85</ecNumber>
    </submittedName>
</protein>
<reference evidence="3 4" key="1">
    <citation type="submission" date="2009-10" db="EMBL/GenBank/DDBJ databases">
        <authorList>
            <consortium name="Los Alamos National Laboratory (LANL)"/>
            <consortium name="National Microbial Pathogen Data Resource (NMPDR)"/>
            <person name="Saunders E.H."/>
            <person name="Munk A.C."/>
            <person name="Tapia R."/>
            <person name="Green L."/>
            <person name="Rogers Y."/>
            <person name="Detter J.C."/>
            <person name="Bruce D."/>
            <person name="Brettin T.S."/>
            <person name="Colwell R.R."/>
            <person name="Huq A."/>
            <person name="Grim C.J."/>
            <person name="Hasan N.A."/>
            <person name="Bartels D."/>
            <person name="Vonstein V."/>
        </authorList>
    </citation>
    <scope>NUCLEOTIDE SEQUENCE [LARGE SCALE GENOMIC DNA]</scope>
    <source>
        <strain evidence="3 4">CIP 101886</strain>
    </source>
</reference>
<dbReference type="GO" id="GO:0046654">
    <property type="term" value="P:tetrahydrofolate biosynthetic process"/>
    <property type="evidence" value="ECO:0007669"/>
    <property type="project" value="TreeGrafter"/>
</dbReference>
<keyword evidence="1" id="KW-0315">Glutamine amidotransferase</keyword>
<keyword evidence="3" id="KW-0032">Aminotransferase</keyword>
<gene>
    <name evidence="3" type="ORF">VHA_000389</name>
</gene>
<evidence type="ECO:0000259" key="2">
    <source>
        <dbReference type="Pfam" id="PF00117"/>
    </source>
</evidence>
<accession>D0I3S4</accession>
<dbReference type="Gene3D" id="3.40.50.880">
    <property type="match status" value="1"/>
</dbReference>
<dbReference type="EMBL" id="ADAQ01000008">
    <property type="protein sequence ID" value="EEY73702.1"/>
    <property type="molecule type" value="Genomic_DNA"/>
</dbReference>
<dbReference type="FunFam" id="3.40.50.880:FF:000003">
    <property type="entry name" value="Anthranilate synthase component II"/>
    <property type="match status" value="1"/>
</dbReference>
<dbReference type="Pfam" id="PF00117">
    <property type="entry name" value="GATase"/>
    <property type="match status" value="1"/>
</dbReference>
<dbReference type="PRINTS" id="PR00096">
    <property type="entry name" value="GATASE"/>
</dbReference>
<organism evidence="3 4">
    <name type="scientific">Grimontia hollisae CIP 101886</name>
    <dbReference type="NCBI Taxonomy" id="675812"/>
    <lineage>
        <taxon>Bacteria</taxon>
        <taxon>Pseudomonadati</taxon>
        <taxon>Pseudomonadota</taxon>
        <taxon>Gammaproteobacteria</taxon>
        <taxon>Vibrionales</taxon>
        <taxon>Vibrionaceae</taxon>
        <taxon>Grimontia</taxon>
    </lineage>
</organism>
<evidence type="ECO:0000256" key="1">
    <source>
        <dbReference type="ARBA" id="ARBA00022962"/>
    </source>
</evidence>
<proteinExistence type="predicted"/>
<dbReference type="InterPro" id="IPR029062">
    <property type="entry name" value="Class_I_gatase-like"/>
</dbReference>
<dbReference type="NCBIfam" id="NF005946">
    <property type="entry name" value="PRK08007.1"/>
    <property type="match status" value="1"/>
</dbReference>
<dbReference type="PRINTS" id="PR00097">
    <property type="entry name" value="ANTSNTHASEII"/>
</dbReference>
<dbReference type="Proteomes" id="UP000003604">
    <property type="component" value="Unassembled WGS sequence"/>
</dbReference>
<sequence length="203" mass="22283">MCGGQDAMGTTVLLIIDNYDSFTYNLYQYFCQLGVNVDVHRNDTITIADIEAMAPSHLVISPGPCTPDDAGISLEAIPHFAGKLPILGVCLGHQALAQVFGAKVVRAREVMHGKTSPVKHNNGGVFHGLKNPLTVTRYHSLVVQADSLPACFEITAWTERDGQFDEIMGIRHKTLALEGVQFHPESILTEQGHQLLQNFLSRY</sequence>
<dbReference type="InterPro" id="IPR050472">
    <property type="entry name" value="Anth_synth/Amidotransfase"/>
</dbReference>
<evidence type="ECO:0000313" key="3">
    <source>
        <dbReference type="EMBL" id="EEY73702.1"/>
    </source>
</evidence>
<dbReference type="PANTHER" id="PTHR43418">
    <property type="entry name" value="MULTIFUNCTIONAL TRYPTOPHAN BIOSYNTHESIS PROTEIN-RELATED"/>
    <property type="match status" value="1"/>
</dbReference>
<keyword evidence="4" id="KW-1185">Reference proteome</keyword>
<dbReference type="CDD" id="cd01743">
    <property type="entry name" value="GATase1_Anthranilate_Synthase"/>
    <property type="match status" value="1"/>
</dbReference>
<dbReference type="NCBIfam" id="NF006462">
    <property type="entry name" value="PRK08857.1"/>
    <property type="match status" value="1"/>
</dbReference>
<dbReference type="eggNOG" id="COG0512">
    <property type="taxonomic scope" value="Bacteria"/>
</dbReference>
<dbReference type="InterPro" id="IPR017926">
    <property type="entry name" value="GATASE"/>
</dbReference>
<dbReference type="GO" id="GO:0000162">
    <property type="term" value="P:L-tryptophan biosynthetic process"/>
    <property type="evidence" value="ECO:0007669"/>
    <property type="project" value="TreeGrafter"/>
</dbReference>
<name>D0I3S4_GRIHO</name>
<dbReference type="PANTHER" id="PTHR43418:SF4">
    <property type="entry name" value="MULTIFUNCTIONAL TRYPTOPHAN BIOSYNTHESIS PROTEIN"/>
    <property type="match status" value="1"/>
</dbReference>
<dbReference type="NCBIfam" id="NF005271">
    <property type="entry name" value="PRK06774.1"/>
    <property type="match status" value="1"/>
</dbReference>
<dbReference type="GO" id="GO:0004049">
    <property type="term" value="F:anthranilate synthase activity"/>
    <property type="evidence" value="ECO:0007669"/>
    <property type="project" value="TreeGrafter"/>
</dbReference>
<keyword evidence="3" id="KW-0808">Transferase</keyword>
<dbReference type="PRINTS" id="PR00099">
    <property type="entry name" value="CPSGATASE"/>
</dbReference>
<dbReference type="EC" id="2.6.1.85" evidence="3"/>
<comment type="caution">
    <text evidence="3">The sequence shown here is derived from an EMBL/GenBank/DDBJ whole genome shotgun (WGS) entry which is preliminary data.</text>
</comment>
<feature type="domain" description="Glutamine amidotransferase" evidence="2">
    <location>
        <begin position="14"/>
        <end position="200"/>
    </location>
</feature>
<dbReference type="GO" id="GO:0005829">
    <property type="term" value="C:cytosol"/>
    <property type="evidence" value="ECO:0007669"/>
    <property type="project" value="TreeGrafter"/>
</dbReference>